<dbReference type="RefSeq" id="WP_193522605.1">
    <property type="nucleotide sequence ID" value="NZ_CBCSDF010000028.1"/>
</dbReference>
<sequence>MKFSNTYFSAMRVAIQQCTYLHSRPAYQYTVMTLANHLCFVDELHELGMHRIAHKLDDAICNVVERNGVCR</sequence>
<proteinExistence type="predicted"/>
<gene>
    <name evidence="1" type="ORF">F9Y85_23705</name>
    <name evidence="2" type="ORF">R5H13_09460</name>
</gene>
<reference evidence="1" key="1">
    <citation type="submission" date="2019-10" db="EMBL/GenBank/DDBJ databases">
        <authorList>
            <person name="Paulsen S."/>
        </authorList>
    </citation>
    <scope>NUCLEOTIDE SEQUENCE</scope>
    <source>
        <strain evidence="1">LMG 19692</strain>
    </source>
</reference>
<evidence type="ECO:0000313" key="2">
    <source>
        <dbReference type="EMBL" id="WOX26897.1"/>
    </source>
</evidence>
<dbReference type="EMBL" id="CP137578">
    <property type="protein sequence ID" value="WOX26897.1"/>
    <property type="molecule type" value="Genomic_DNA"/>
</dbReference>
<organism evidence="1 3">
    <name type="scientific">Pseudoalteromonas maricaloris</name>
    <dbReference type="NCBI Taxonomy" id="184924"/>
    <lineage>
        <taxon>Bacteria</taxon>
        <taxon>Pseudomonadati</taxon>
        <taxon>Pseudomonadota</taxon>
        <taxon>Gammaproteobacteria</taxon>
        <taxon>Alteromonadales</taxon>
        <taxon>Pseudoalteromonadaceae</taxon>
        <taxon>Pseudoalteromonas</taxon>
    </lineage>
</organism>
<dbReference type="Proteomes" id="UP001304419">
    <property type="component" value="Chromosome 1"/>
</dbReference>
<evidence type="ECO:0000313" key="3">
    <source>
        <dbReference type="Proteomes" id="UP000646877"/>
    </source>
</evidence>
<dbReference type="AlphaFoldDB" id="A0A8I2KNC1"/>
<protein>
    <submittedName>
        <fullName evidence="1">Uncharacterized protein</fullName>
    </submittedName>
</protein>
<accession>A0A8I2KNC1</accession>
<keyword evidence="4" id="KW-1185">Reference proteome</keyword>
<name>A0A8I2KNC1_9GAMM</name>
<dbReference type="Proteomes" id="UP000646877">
    <property type="component" value="Unassembled WGS sequence"/>
</dbReference>
<evidence type="ECO:0000313" key="4">
    <source>
        <dbReference type="Proteomes" id="UP001304419"/>
    </source>
</evidence>
<evidence type="ECO:0000313" key="1">
    <source>
        <dbReference type="EMBL" id="NLR24260.1"/>
    </source>
</evidence>
<dbReference type="EMBL" id="WEIA01000027">
    <property type="protein sequence ID" value="NLR24260.1"/>
    <property type="molecule type" value="Genomic_DNA"/>
</dbReference>
<reference evidence="2 4" key="2">
    <citation type="submission" date="2023-10" db="EMBL/GenBank/DDBJ databases">
        <title>To unveil natural product biosynthetic capacity in Pseudoalteromonas.</title>
        <authorList>
            <person name="Wang J."/>
        </authorList>
    </citation>
    <scope>NUCLEOTIDE SEQUENCE [LARGE SCALE GENOMIC DNA]</scope>
    <source>
        <strain evidence="2 4">DSM 15914</strain>
    </source>
</reference>